<protein>
    <submittedName>
        <fullName evidence="1">NUDIX hydrolase</fullName>
    </submittedName>
</protein>
<dbReference type="EMBL" id="MK500364">
    <property type="protein sequence ID" value="QBK87632.1"/>
    <property type="molecule type" value="Genomic_DNA"/>
</dbReference>
<accession>A0A481YWP5</accession>
<dbReference type="SUPFAM" id="SSF55811">
    <property type="entry name" value="Nudix"/>
    <property type="match status" value="1"/>
</dbReference>
<dbReference type="InterPro" id="IPR015797">
    <property type="entry name" value="NUDIX_hydrolase-like_dom_sf"/>
</dbReference>
<dbReference type="GO" id="GO:0016787">
    <property type="term" value="F:hydrolase activity"/>
    <property type="evidence" value="ECO:0007669"/>
    <property type="project" value="UniProtKB-KW"/>
</dbReference>
<gene>
    <name evidence="1" type="ORF">LCMAC201_05450</name>
</gene>
<name>A0A481YWP5_9VIRU</name>
<organism evidence="1">
    <name type="scientific">Marseillevirus LCMAC201</name>
    <dbReference type="NCBI Taxonomy" id="2506605"/>
    <lineage>
        <taxon>Viruses</taxon>
        <taxon>Varidnaviria</taxon>
        <taxon>Bamfordvirae</taxon>
        <taxon>Nucleocytoviricota</taxon>
        <taxon>Megaviricetes</taxon>
        <taxon>Pimascovirales</taxon>
        <taxon>Pimascovirales incertae sedis</taxon>
        <taxon>Marseilleviridae</taxon>
    </lineage>
</organism>
<sequence length="211" mass="24609">MYETMIVCGRDLDTKTDPIRRAGVIPFTVKNNSLYFLLGIDRGTRELTDFGGGVKSAETMVDGALREFTEESCEIFSSTITKEHIRHSPAIINSLQNSAIFFLRIDSHWIDTAEEVFDTYQKELRQIKKHNELIGIKWIVDSDFKLVAFNRRSQCMWKRIQNMLRMNTTWKELRLMLILGPELTNAVKDSWYLLSQNSTFTNVKYPKTCFY</sequence>
<proteinExistence type="predicted"/>
<dbReference type="Gene3D" id="3.90.79.10">
    <property type="entry name" value="Nucleoside Triphosphate Pyrophosphohydrolase"/>
    <property type="match status" value="1"/>
</dbReference>
<keyword evidence="1" id="KW-0378">Hydrolase</keyword>
<evidence type="ECO:0000313" key="1">
    <source>
        <dbReference type="EMBL" id="QBK87632.1"/>
    </source>
</evidence>
<reference evidence="1" key="1">
    <citation type="journal article" date="2019" name="MBio">
        <title>Virus Genomes from Deep Sea Sediments Expand the Ocean Megavirome and Support Independent Origins of Viral Gigantism.</title>
        <authorList>
            <person name="Backstrom D."/>
            <person name="Yutin N."/>
            <person name="Jorgensen S.L."/>
            <person name="Dharamshi J."/>
            <person name="Homa F."/>
            <person name="Zaremba-Niedwiedzka K."/>
            <person name="Spang A."/>
            <person name="Wolf Y.I."/>
            <person name="Koonin E.V."/>
            <person name="Ettema T.J."/>
        </authorList>
    </citation>
    <scope>NUCLEOTIDE SEQUENCE</scope>
</reference>